<accession>A0A174YUQ9</accession>
<dbReference type="SUPFAM" id="SSF56112">
    <property type="entry name" value="Protein kinase-like (PK-like)"/>
    <property type="match status" value="1"/>
</dbReference>
<dbReference type="RefSeq" id="WP_022099211.1">
    <property type="nucleotide sequence ID" value="NZ_CABIXW010000004.1"/>
</dbReference>
<dbReference type="OrthoDB" id="9771902at2"/>
<dbReference type="EMBL" id="QSHM01000002">
    <property type="protein sequence ID" value="RHC14657.1"/>
    <property type="molecule type" value="Genomic_DNA"/>
</dbReference>
<dbReference type="EMBL" id="QSIS01000010">
    <property type="protein sequence ID" value="RHD08015.1"/>
    <property type="molecule type" value="Genomic_DNA"/>
</dbReference>
<dbReference type="PANTHER" id="PTHR39179">
    <property type="entry name" value="SPORE COAT PROTEIN I"/>
    <property type="match status" value="1"/>
</dbReference>
<dbReference type="EMBL" id="WKRD01000001">
    <property type="protein sequence ID" value="MSC56158.1"/>
    <property type="molecule type" value="Genomic_DNA"/>
</dbReference>
<dbReference type="EMBL" id="CZBV01000004">
    <property type="protein sequence ID" value="CUQ84836.1"/>
    <property type="molecule type" value="Genomic_DNA"/>
</dbReference>
<dbReference type="Proteomes" id="UP000285201">
    <property type="component" value="Unassembled WGS sequence"/>
</dbReference>
<dbReference type="Proteomes" id="UP000284794">
    <property type="component" value="Unassembled WGS sequence"/>
</dbReference>
<proteinExistence type="predicted"/>
<evidence type="ECO:0000313" key="8">
    <source>
        <dbReference type="Proteomes" id="UP000095780"/>
    </source>
</evidence>
<evidence type="ECO:0000313" key="6">
    <source>
        <dbReference type="EMBL" id="RHL66540.1"/>
    </source>
</evidence>
<evidence type="ECO:0000313" key="5">
    <source>
        <dbReference type="EMBL" id="RHD08015.1"/>
    </source>
</evidence>
<sequence>MNDKSLECIRFYDIQVNKMVKGRGGVILFTDRGCRLFLECSRNDGFYLRDEAVTKAVSDAGFENVDTYVRNQDGELFTVGDDGHRYVMKNWFGGRECDVKSVNDVMEAVRTLARLHICLNVVSSNGVRYLRNNVNTNITKQWECMALAETADEQPESELKASESIVHNAVHFDRGAGLRTNMERHTKEIKKAANYMRGKKKKNEFEQIALGAVDTFFREADEASRNINSKRFDERFDRMEQTNELVHGSYNYHNVFLDVGNGGNAVTNFEKCHNDCQVADLYQFLRKVMEKHDWNINVAYRLVDEYDRLKPLEDDDIDMLVTLLSFPEKFWKIINQYYNAGKAWVPAKNIDKLKIVIEQNMRRRELIDKMCGM</sequence>
<gene>
    <name evidence="6" type="ORF">DW007_11530</name>
    <name evidence="5" type="ORF">DW811_08795</name>
    <name evidence="4" type="ORF">DW858_02180</name>
    <name evidence="1" type="ORF">ERS852490_02526</name>
    <name evidence="2" type="ORF">ERS852492_01488</name>
    <name evidence="3" type="ORF">GKE48_01620</name>
</gene>
<dbReference type="EMBL" id="QROY01000010">
    <property type="protein sequence ID" value="RHL66540.1"/>
    <property type="molecule type" value="Genomic_DNA"/>
</dbReference>
<dbReference type="InterPro" id="IPR011009">
    <property type="entry name" value="Kinase-like_dom_sf"/>
</dbReference>
<dbReference type="Proteomes" id="UP000481964">
    <property type="component" value="Unassembled WGS sequence"/>
</dbReference>
<dbReference type="PANTHER" id="PTHR39179:SF1">
    <property type="entry name" value="SPORE COAT PROTEIN I"/>
    <property type="match status" value="1"/>
</dbReference>
<dbReference type="EMBL" id="CZBU01000005">
    <property type="protein sequence ID" value="CUQ78874.1"/>
    <property type="molecule type" value="Genomic_DNA"/>
</dbReference>
<protein>
    <submittedName>
        <fullName evidence="1">Spore coat protein, CotS family</fullName>
    </submittedName>
</protein>
<name>A0A174YUQ9_9FIRM</name>
<reference evidence="9 10" key="2">
    <citation type="submission" date="2018-08" db="EMBL/GenBank/DDBJ databases">
        <title>A genome reference for cultivated species of the human gut microbiota.</title>
        <authorList>
            <person name="Zou Y."/>
            <person name="Xue W."/>
            <person name="Luo G."/>
        </authorList>
    </citation>
    <scope>NUCLEOTIDE SEQUENCE [LARGE SCALE GENOMIC DNA]</scope>
    <source>
        <strain evidence="6 10">AF36-7BH</strain>
        <strain evidence="5 9">AM32-2AC</strain>
        <strain evidence="4 11">AM37-3BH</strain>
    </source>
</reference>
<dbReference type="GO" id="GO:0042601">
    <property type="term" value="C:endospore-forming forespore"/>
    <property type="evidence" value="ECO:0007669"/>
    <property type="project" value="TreeGrafter"/>
</dbReference>
<keyword evidence="1" id="KW-0167">Capsid protein</keyword>
<evidence type="ECO:0000313" key="11">
    <source>
        <dbReference type="Proteomes" id="UP000285844"/>
    </source>
</evidence>
<dbReference type="Gene3D" id="3.90.1200.10">
    <property type="match status" value="1"/>
</dbReference>
<dbReference type="AlphaFoldDB" id="A0A174YUQ9"/>
<evidence type="ECO:0000313" key="3">
    <source>
        <dbReference type="EMBL" id="MSC56158.1"/>
    </source>
</evidence>
<evidence type="ECO:0000313" key="12">
    <source>
        <dbReference type="Proteomes" id="UP000481964"/>
    </source>
</evidence>
<evidence type="ECO:0000313" key="1">
    <source>
        <dbReference type="EMBL" id="CUQ78874.1"/>
    </source>
</evidence>
<organism evidence="1 7">
    <name type="scientific">Lachnospira eligens</name>
    <dbReference type="NCBI Taxonomy" id="39485"/>
    <lineage>
        <taxon>Bacteria</taxon>
        <taxon>Bacillati</taxon>
        <taxon>Bacillota</taxon>
        <taxon>Clostridia</taxon>
        <taxon>Lachnospirales</taxon>
        <taxon>Lachnospiraceae</taxon>
        <taxon>Lachnospira</taxon>
    </lineage>
</organism>
<keyword evidence="1" id="KW-0946">Virion</keyword>
<dbReference type="Proteomes" id="UP000285844">
    <property type="component" value="Unassembled WGS sequence"/>
</dbReference>
<reference evidence="3 12" key="3">
    <citation type="journal article" date="2019" name="Nat. Med.">
        <title>A library of human gut bacterial isolates paired with longitudinal multiomics data enables mechanistic microbiome research.</title>
        <authorList>
            <person name="Poyet M."/>
            <person name="Groussin M."/>
            <person name="Gibbons S.M."/>
            <person name="Avila-Pacheco J."/>
            <person name="Jiang X."/>
            <person name="Kearney S.M."/>
            <person name="Perrotta A.R."/>
            <person name="Berdy B."/>
            <person name="Zhao S."/>
            <person name="Lieberman T.D."/>
            <person name="Swanson P.K."/>
            <person name="Smith M."/>
            <person name="Roesemann S."/>
            <person name="Alexander J.E."/>
            <person name="Rich S.A."/>
            <person name="Livny J."/>
            <person name="Vlamakis H."/>
            <person name="Clish C."/>
            <person name="Bullock K."/>
            <person name="Deik A."/>
            <person name="Scott J."/>
            <person name="Pierce K.A."/>
            <person name="Xavier R.J."/>
            <person name="Alm E.J."/>
        </authorList>
    </citation>
    <scope>NUCLEOTIDE SEQUENCE [LARGE SCALE GENOMIC DNA]</scope>
    <source>
        <strain evidence="3 12">BIOML-A1</strain>
    </source>
</reference>
<dbReference type="Proteomes" id="UP000095780">
    <property type="component" value="Unassembled WGS sequence"/>
</dbReference>
<evidence type="ECO:0000313" key="2">
    <source>
        <dbReference type="EMBL" id="CUQ84836.1"/>
    </source>
</evidence>
<reference evidence="7 8" key="1">
    <citation type="submission" date="2015-09" db="EMBL/GenBank/DDBJ databases">
        <authorList>
            <consortium name="Pathogen Informatics"/>
        </authorList>
    </citation>
    <scope>NUCLEOTIDE SEQUENCE [LARGE SCALE GENOMIC DNA]</scope>
    <source>
        <strain evidence="1 7">2789STDY5834875</strain>
        <strain evidence="2 8">2789STDY5834878</strain>
    </source>
</reference>
<evidence type="ECO:0000313" key="4">
    <source>
        <dbReference type="EMBL" id="RHC14657.1"/>
    </source>
</evidence>
<evidence type="ECO:0000313" key="9">
    <source>
        <dbReference type="Proteomes" id="UP000284794"/>
    </source>
</evidence>
<dbReference type="Proteomes" id="UP000095621">
    <property type="component" value="Unassembled WGS sequence"/>
</dbReference>
<dbReference type="InterPro" id="IPR047175">
    <property type="entry name" value="CotS-like"/>
</dbReference>
<evidence type="ECO:0000313" key="10">
    <source>
        <dbReference type="Proteomes" id="UP000285201"/>
    </source>
</evidence>
<evidence type="ECO:0000313" key="7">
    <source>
        <dbReference type="Proteomes" id="UP000095621"/>
    </source>
</evidence>